<dbReference type="PANTHER" id="PTHR30461:SF2">
    <property type="entry name" value="SERINE RECOMBINASE PINE-RELATED"/>
    <property type="match status" value="1"/>
</dbReference>
<dbReference type="GO" id="GO:0015074">
    <property type="term" value="P:DNA integration"/>
    <property type="evidence" value="ECO:0007669"/>
    <property type="project" value="UniProtKB-KW"/>
</dbReference>
<evidence type="ECO:0000256" key="2">
    <source>
        <dbReference type="ARBA" id="ARBA00023125"/>
    </source>
</evidence>
<dbReference type="InterPro" id="IPR006119">
    <property type="entry name" value="Resolv_N"/>
</dbReference>
<organism evidence="8 9">
    <name type="scientific">Actinomadura geliboluensis</name>
    <dbReference type="NCBI Taxonomy" id="882440"/>
    <lineage>
        <taxon>Bacteria</taxon>
        <taxon>Bacillati</taxon>
        <taxon>Actinomycetota</taxon>
        <taxon>Actinomycetes</taxon>
        <taxon>Streptosporangiales</taxon>
        <taxon>Thermomonosporaceae</taxon>
        <taxon>Actinomadura</taxon>
    </lineage>
</organism>
<dbReference type="Proteomes" id="UP000305238">
    <property type="component" value="Unassembled WGS sequence"/>
</dbReference>
<keyword evidence="9" id="KW-1185">Reference proteome</keyword>
<dbReference type="PROSITE" id="PS00397">
    <property type="entry name" value="RECOMBINASES_1"/>
    <property type="match status" value="1"/>
</dbReference>
<gene>
    <name evidence="8" type="ORF">ETD96_37605</name>
</gene>
<dbReference type="OrthoDB" id="3405463at2"/>
<evidence type="ECO:0000256" key="6">
    <source>
        <dbReference type="SAM" id="MobiDB-lite"/>
    </source>
</evidence>
<keyword evidence="1" id="KW-0229">DNA integration</keyword>
<evidence type="ECO:0000259" key="7">
    <source>
        <dbReference type="PROSITE" id="PS51736"/>
    </source>
</evidence>
<comment type="caution">
    <text evidence="8">The sequence shown here is derived from an EMBL/GenBank/DDBJ whole genome shotgun (WGS) entry which is preliminary data.</text>
</comment>
<evidence type="ECO:0000256" key="5">
    <source>
        <dbReference type="PROSITE-ProRule" id="PRU10137"/>
    </source>
</evidence>
<name>A0A5S4G7H1_9ACTN</name>
<evidence type="ECO:0000256" key="1">
    <source>
        <dbReference type="ARBA" id="ARBA00022908"/>
    </source>
</evidence>
<dbReference type="InterPro" id="IPR006118">
    <property type="entry name" value="Recombinase_CS"/>
</dbReference>
<protein>
    <submittedName>
        <fullName evidence="8">Recombinase family protein</fullName>
    </submittedName>
</protein>
<dbReference type="GO" id="GO:0000150">
    <property type="term" value="F:DNA strand exchange activity"/>
    <property type="evidence" value="ECO:0007669"/>
    <property type="project" value="InterPro"/>
</dbReference>
<dbReference type="InterPro" id="IPR036162">
    <property type="entry name" value="Resolvase-like_N_sf"/>
</dbReference>
<evidence type="ECO:0000256" key="3">
    <source>
        <dbReference type="ARBA" id="ARBA00023172"/>
    </source>
</evidence>
<dbReference type="CDD" id="cd03768">
    <property type="entry name" value="SR_ResInv"/>
    <property type="match status" value="1"/>
</dbReference>
<dbReference type="Pfam" id="PF00239">
    <property type="entry name" value="Resolvase"/>
    <property type="match status" value="1"/>
</dbReference>
<dbReference type="PROSITE" id="PS51736">
    <property type="entry name" value="RECOMBINASES_3"/>
    <property type="match status" value="1"/>
</dbReference>
<evidence type="ECO:0000313" key="8">
    <source>
        <dbReference type="EMBL" id="TMR28371.1"/>
    </source>
</evidence>
<dbReference type="AlphaFoldDB" id="A0A5S4G7H1"/>
<feature type="domain" description="Resolvase/invertase-type recombinase catalytic" evidence="7">
    <location>
        <begin position="24"/>
        <end position="162"/>
    </location>
</feature>
<dbReference type="Gene3D" id="3.40.50.1390">
    <property type="entry name" value="Resolvase, N-terminal catalytic domain"/>
    <property type="match status" value="1"/>
</dbReference>
<reference evidence="8 9" key="1">
    <citation type="submission" date="2019-05" db="EMBL/GenBank/DDBJ databases">
        <title>Draft genome sequence of Actinomadura geliboluensis A8036.</title>
        <authorList>
            <person name="Saricaoglu S."/>
            <person name="Isik K."/>
        </authorList>
    </citation>
    <scope>NUCLEOTIDE SEQUENCE [LARGE SCALE GENOMIC DNA]</scope>
    <source>
        <strain evidence="8 9">A8036</strain>
    </source>
</reference>
<dbReference type="GO" id="GO:0003677">
    <property type="term" value="F:DNA binding"/>
    <property type="evidence" value="ECO:0007669"/>
    <property type="project" value="UniProtKB-KW"/>
</dbReference>
<proteinExistence type="predicted"/>
<feature type="active site" description="O-(5'-phospho-DNA)-serine intermediate" evidence="4 5">
    <location>
        <position position="32"/>
    </location>
</feature>
<dbReference type="EMBL" id="VCKZ01000436">
    <property type="protein sequence ID" value="TMR28371.1"/>
    <property type="molecule type" value="Genomic_DNA"/>
</dbReference>
<feature type="region of interest" description="Disordered" evidence="6">
    <location>
        <begin position="1"/>
        <end position="21"/>
    </location>
</feature>
<sequence length="211" mass="22872">MSYRDEFRYDPGVGPGNDHPHAGLELGYVRVSTAEQSLERQRNVLTAVGIPDERVYIDKKTGATLDRVGLGELLAHARAGDTIVVHTLDQIGRNLREVLNFVHDMAATGIGVRPLADPLPINTADEGMARVAFLLLALFAEMERTFTAERAAHARTVAKAAGRQIGRPIAHSADKIEYARLLMAQGDSLGVIATKSEIPKTSLQHYLAALA</sequence>
<dbReference type="PANTHER" id="PTHR30461">
    <property type="entry name" value="DNA-INVERTASE FROM LAMBDOID PROPHAGE"/>
    <property type="match status" value="1"/>
</dbReference>
<dbReference type="InterPro" id="IPR050639">
    <property type="entry name" value="SSR_resolvase"/>
</dbReference>
<keyword evidence="3" id="KW-0233">DNA recombination</keyword>
<keyword evidence="2" id="KW-0238">DNA-binding</keyword>
<dbReference type="SUPFAM" id="SSF53041">
    <property type="entry name" value="Resolvase-like"/>
    <property type="match status" value="1"/>
</dbReference>
<accession>A0A5S4G7H1</accession>
<evidence type="ECO:0000313" key="9">
    <source>
        <dbReference type="Proteomes" id="UP000305238"/>
    </source>
</evidence>
<evidence type="ECO:0000256" key="4">
    <source>
        <dbReference type="PIRSR" id="PIRSR606118-50"/>
    </source>
</evidence>
<dbReference type="SMART" id="SM00857">
    <property type="entry name" value="Resolvase"/>
    <property type="match status" value="1"/>
</dbReference>